<keyword evidence="1" id="KW-0808">Transferase</keyword>
<dbReference type="PANTHER" id="PTHR36837:SF5">
    <property type="entry name" value="POLY-3-HYDROXYBUTYRATE SYNTHASE"/>
    <property type="match status" value="1"/>
</dbReference>
<dbReference type="InterPro" id="IPR029058">
    <property type="entry name" value="AB_hydrolase_fold"/>
</dbReference>
<dbReference type="EMBL" id="LSTO01000001">
    <property type="protein sequence ID" value="OWW20565.1"/>
    <property type="molecule type" value="Genomic_DNA"/>
</dbReference>
<dbReference type="GO" id="GO:0016746">
    <property type="term" value="F:acyltransferase activity"/>
    <property type="evidence" value="ECO:0007669"/>
    <property type="project" value="UniProtKB-KW"/>
</dbReference>
<dbReference type="InterPro" id="IPR051321">
    <property type="entry name" value="PHA/PHB_synthase"/>
</dbReference>
<dbReference type="RefSeq" id="WP_206047132.1">
    <property type="nucleotide sequence ID" value="NZ_LSTO01000001.1"/>
</dbReference>
<evidence type="ECO:0000256" key="3">
    <source>
        <dbReference type="SAM" id="MobiDB-lite"/>
    </source>
</evidence>
<evidence type="ECO:0000313" key="6">
    <source>
        <dbReference type="EMBL" id="OWW20565.1"/>
    </source>
</evidence>
<keyword evidence="2" id="KW-0012">Acyltransferase</keyword>
<proteinExistence type="predicted"/>
<dbReference type="Pfam" id="PF12551">
    <property type="entry name" value="PHBC_N"/>
    <property type="match status" value="1"/>
</dbReference>
<feature type="region of interest" description="Disordered" evidence="3">
    <location>
        <begin position="579"/>
        <end position="603"/>
    </location>
</feature>
<evidence type="ECO:0000256" key="2">
    <source>
        <dbReference type="ARBA" id="ARBA00023315"/>
    </source>
</evidence>
<name>A0A254TDE3_9BURK</name>
<evidence type="ECO:0000259" key="4">
    <source>
        <dbReference type="Pfam" id="PF07167"/>
    </source>
</evidence>
<protein>
    <submittedName>
        <fullName evidence="6">Poly-beta-hydroxybutyrate polymerase</fullName>
    </submittedName>
</protein>
<dbReference type="Proteomes" id="UP000197535">
    <property type="component" value="Unassembled WGS sequence"/>
</dbReference>
<accession>A0A254TDE3</accession>
<dbReference type="InterPro" id="IPR022211">
    <property type="entry name" value="PHBC_N"/>
</dbReference>
<dbReference type="PANTHER" id="PTHR36837">
    <property type="entry name" value="POLY(3-HYDROXYALKANOATE) POLYMERASE SUBUNIT PHAC"/>
    <property type="match status" value="1"/>
</dbReference>
<reference evidence="6 7" key="1">
    <citation type="submission" date="2016-02" db="EMBL/GenBank/DDBJ databases">
        <authorList>
            <person name="Wen L."/>
            <person name="He K."/>
            <person name="Yang H."/>
        </authorList>
    </citation>
    <scope>NUCLEOTIDE SEQUENCE [LARGE SCALE GENOMIC DNA]</scope>
    <source>
        <strain evidence="6 7">TSA40</strain>
    </source>
</reference>
<evidence type="ECO:0000259" key="5">
    <source>
        <dbReference type="Pfam" id="PF12551"/>
    </source>
</evidence>
<comment type="caution">
    <text evidence="6">The sequence shown here is derived from an EMBL/GenBank/DDBJ whole genome shotgun (WGS) entry which is preliminary data.</text>
</comment>
<dbReference type="Gene3D" id="3.40.50.1820">
    <property type="entry name" value="alpha/beta hydrolase"/>
    <property type="match status" value="1"/>
</dbReference>
<evidence type="ECO:0000313" key="7">
    <source>
        <dbReference type="Proteomes" id="UP000197535"/>
    </source>
</evidence>
<feature type="domain" description="Poly-beta-hydroxybutyrate polymerase N-terminal" evidence="5">
    <location>
        <begin position="36"/>
        <end position="75"/>
    </location>
</feature>
<sequence>MDRPRSTLEPLAGAAHGKADRLPPPSWAVTDVEMPPTIDRLIHAAMGRVTGSISPASLALAYIDWALHLAESPGKWARVAEKAVRKAARFSIYVARTCSEACVPPCIDPLPQDRRFRSDAWQHWPFNLIHQAFLLNQQWWHNTTTGIGGVSPHHEQVVSFVARQLLDTMSPVNFIATNPEVLNATARENGMNLLRGAMNFVEDWERHIAGKPPLGTEDFQPGVQVAITPGQVVYRNRLIELIQYAPATEQVHAEPILIVPAWIMKYYILDLSPHNSLVKYLVSRGHTVFMISWHNPNEHDRDLDMEAYLRLGVLAALDAVQAIVPGRKINTVGYCLGGTLLSMAAAYLAQVEDERLNSMTLLAAQTDFTEAGELTLFIDDSQLNYLEDIMWDQGFLDNRQMAGAFQLLRSHDLIWSLVVQEYLLGGRQAYTDLMAWNADATRMPYRMHSEYLHRLFLKNDLFAGRYKLNGRPISLGDIRTPIFAVATETDHVAPWKSVYKINLIADPDVTFLLTNGGHNAGIVSEPGHKGRHYRMAHRPAGTNYMDPDNWVVSNPAVDGSWWPAWEAWLAEHDSGMTAPPSMGAIKKGYPQLQPAPGQHVLER</sequence>
<organism evidence="6 7">
    <name type="scientific">Noviherbaspirillum denitrificans</name>
    <dbReference type="NCBI Taxonomy" id="1968433"/>
    <lineage>
        <taxon>Bacteria</taxon>
        <taxon>Pseudomonadati</taxon>
        <taxon>Pseudomonadota</taxon>
        <taxon>Betaproteobacteria</taxon>
        <taxon>Burkholderiales</taxon>
        <taxon>Oxalobacteraceae</taxon>
        <taxon>Noviherbaspirillum</taxon>
    </lineage>
</organism>
<dbReference type="Pfam" id="PF07167">
    <property type="entry name" value="PhaC_N"/>
    <property type="match status" value="1"/>
</dbReference>
<evidence type="ECO:0000256" key="1">
    <source>
        <dbReference type="ARBA" id="ARBA00022679"/>
    </source>
</evidence>
<keyword evidence="7" id="KW-1185">Reference proteome</keyword>
<dbReference type="GO" id="GO:0042619">
    <property type="term" value="P:poly-hydroxybutyrate biosynthetic process"/>
    <property type="evidence" value="ECO:0007669"/>
    <property type="project" value="InterPro"/>
</dbReference>
<gene>
    <name evidence="6" type="ORF">AYR66_14775</name>
</gene>
<dbReference type="InterPro" id="IPR010941">
    <property type="entry name" value="PhaC_N"/>
</dbReference>
<dbReference type="SUPFAM" id="SSF53474">
    <property type="entry name" value="alpha/beta-Hydrolases"/>
    <property type="match status" value="1"/>
</dbReference>
<dbReference type="AlphaFoldDB" id="A0A254TDE3"/>
<feature type="domain" description="Poly-beta-hydroxybutyrate polymerase N-terminal" evidence="4">
    <location>
        <begin position="112"/>
        <end position="281"/>
    </location>
</feature>
<feature type="region of interest" description="Disordered" evidence="3">
    <location>
        <begin position="1"/>
        <end position="21"/>
    </location>
</feature>